<gene>
    <name evidence="2" type="ORF">DC487_14455</name>
</gene>
<keyword evidence="3" id="KW-1185">Reference proteome</keyword>
<dbReference type="RefSeq" id="WP_116776682.1">
    <property type="nucleotide sequence ID" value="NZ_QDKG01000006.1"/>
</dbReference>
<evidence type="ECO:0000313" key="3">
    <source>
        <dbReference type="Proteomes" id="UP000245627"/>
    </source>
</evidence>
<reference evidence="2 3" key="1">
    <citation type="submission" date="2018-04" db="EMBL/GenBank/DDBJ databases">
        <title>Sphingobacterium cortibacter sp. nov.</title>
        <authorList>
            <person name="Li Y."/>
        </authorList>
    </citation>
    <scope>NUCLEOTIDE SEQUENCE [LARGE SCALE GENOMIC DNA]</scope>
    <source>
        <strain evidence="2 3">2c-3</strain>
    </source>
</reference>
<proteinExistence type="predicted"/>
<organism evidence="2 3">
    <name type="scientific">Sphingobacterium corticibacter</name>
    <dbReference type="NCBI Taxonomy" id="2171749"/>
    <lineage>
        <taxon>Bacteria</taxon>
        <taxon>Pseudomonadati</taxon>
        <taxon>Bacteroidota</taxon>
        <taxon>Sphingobacteriia</taxon>
        <taxon>Sphingobacteriales</taxon>
        <taxon>Sphingobacteriaceae</taxon>
        <taxon>Sphingobacterium</taxon>
    </lineage>
</organism>
<protein>
    <recommendedName>
        <fullName evidence="1">Abortive infection protein-like C-terminal domain-containing protein</fullName>
    </recommendedName>
</protein>
<feature type="domain" description="Abortive infection protein-like C-terminal" evidence="1">
    <location>
        <begin position="181"/>
        <end position="249"/>
    </location>
</feature>
<accession>A0A2T8HFU8</accession>
<dbReference type="EMBL" id="QDKG01000006">
    <property type="protein sequence ID" value="PVH24284.1"/>
    <property type="molecule type" value="Genomic_DNA"/>
</dbReference>
<sequence>MANLSYQENKIIKDNLVQAGYVLNFSNPSFNDFIYDVTGLNADDPKYSENNSGSKGQRLLKFVELESDYTVGLLLKALFEELVNFNNQQGRARDANYYSLYTKIFNRLITGASVVEHIDAIQAINDDKDFHSLAKLIRESIEKNQPEAALDRLHTYTIKFLKELCELHKITLIKDETVNGLFGKYIKAIREKGFLESSMAEKIVQFSFQIMDAFNDIRNNRSYAHDNQILNYDESVLIFSNISSMVKFIQAVEAKNKSKAVEEVDTDWGQF</sequence>
<name>A0A2T8HFU8_9SPHI</name>
<dbReference type="InterPro" id="IPR026001">
    <property type="entry name" value="Abi-like_C"/>
</dbReference>
<dbReference type="AlphaFoldDB" id="A0A2T8HFU8"/>
<dbReference type="OrthoDB" id="5521926at2"/>
<comment type="caution">
    <text evidence="2">The sequence shown here is derived from an EMBL/GenBank/DDBJ whole genome shotgun (WGS) entry which is preliminary data.</text>
</comment>
<evidence type="ECO:0000313" key="2">
    <source>
        <dbReference type="EMBL" id="PVH24284.1"/>
    </source>
</evidence>
<dbReference type="Pfam" id="PF14355">
    <property type="entry name" value="Abi_C"/>
    <property type="match status" value="1"/>
</dbReference>
<dbReference type="Proteomes" id="UP000245627">
    <property type="component" value="Unassembled WGS sequence"/>
</dbReference>
<evidence type="ECO:0000259" key="1">
    <source>
        <dbReference type="Pfam" id="PF14355"/>
    </source>
</evidence>